<reference evidence="1" key="2">
    <citation type="submission" date="2022-06" db="UniProtKB">
        <authorList>
            <consortium name="EnsemblMetazoa"/>
        </authorList>
    </citation>
    <scope>IDENTIFICATION</scope>
    <source>
        <strain evidence="1">DF5081</strain>
    </source>
</reference>
<dbReference type="EnsemblMetazoa" id="CJA16473b.1">
    <property type="protein sequence ID" value="CJA16473b.1"/>
    <property type="gene ID" value="WBGene00135677"/>
</dbReference>
<dbReference type="AlphaFoldDB" id="A0A8R1I7K4"/>
<keyword evidence="2" id="KW-1185">Reference proteome</keyword>
<dbReference type="PANTHER" id="PTHR21447:SF8">
    <property type="entry name" value="CUB-LIKE DOMAIN-CONTAINING PROTEIN"/>
    <property type="match status" value="1"/>
</dbReference>
<proteinExistence type="predicted"/>
<sequence>MQEKPCRRLAKCSPRFVIATVGRHSTDDVDAVLENIYVYDGDNITTAKMVGRLSDLGLQNTVSSSGMSLSLVNFYNTSSKSYVLGNDASIVKKYNKYSVMLTSKGSEVKGRLVDGSVYGSGYTFYCLDCNEFYLKQLLFDNLGTYNTGFVTLQGQTPTHNMDRLIKYTSQTFTHNQLPQYIPSNVFTMTVSMSFVNITASAVNDDTAWKKAFDGRQGYIFSPRLWDPSNVKNSFDFELRNDSTQLNYQLDLDRMKLDKNMDVLTLQIGSGSGKSPAVNNLYPRDFSSTGIVSSNGNYMKVGFNGTVAAQVRLSFVVTAAKSAANVGILVSLALISYFNLFLC</sequence>
<dbReference type="GO" id="GO:0045121">
    <property type="term" value="C:membrane raft"/>
    <property type="evidence" value="ECO:0007669"/>
    <property type="project" value="TreeGrafter"/>
</dbReference>
<dbReference type="PANTHER" id="PTHR21447">
    <property type="entry name" value="RING-TYPE DOMAIN-CONTAINING PROTEIN-RELATED"/>
    <property type="match status" value="1"/>
</dbReference>
<dbReference type="GO" id="GO:0045087">
    <property type="term" value="P:innate immune response"/>
    <property type="evidence" value="ECO:0007669"/>
    <property type="project" value="TreeGrafter"/>
</dbReference>
<reference evidence="2" key="1">
    <citation type="submission" date="2010-08" db="EMBL/GenBank/DDBJ databases">
        <authorList>
            <consortium name="Caenorhabditis japonica Sequencing Consortium"/>
            <person name="Wilson R.K."/>
        </authorList>
    </citation>
    <scope>NUCLEOTIDE SEQUENCE [LARGE SCALE GENOMIC DNA]</scope>
    <source>
        <strain evidence="2">DF5081</strain>
    </source>
</reference>
<evidence type="ECO:0000313" key="2">
    <source>
        <dbReference type="Proteomes" id="UP000005237"/>
    </source>
</evidence>
<protein>
    <recommendedName>
        <fullName evidence="3">CUB-like domain-containing protein</fullName>
    </recommendedName>
</protein>
<organism evidence="1 2">
    <name type="scientific">Caenorhabditis japonica</name>
    <dbReference type="NCBI Taxonomy" id="281687"/>
    <lineage>
        <taxon>Eukaryota</taxon>
        <taxon>Metazoa</taxon>
        <taxon>Ecdysozoa</taxon>
        <taxon>Nematoda</taxon>
        <taxon>Chromadorea</taxon>
        <taxon>Rhabditida</taxon>
        <taxon>Rhabditina</taxon>
        <taxon>Rhabditomorpha</taxon>
        <taxon>Rhabditoidea</taxon>
        <taxon>Rhabditidae</taxon>
        <taxon>Peloderinae</taxon>
        <taxon>Caenorhabditis</taxon>
    </lineage>
</organism>
<name>A0A8R1I7K4_CAEJA</name>
<evidence type="ECO:0008006" key="3">
    <source>
        <dbReference type="Google" id="ProtNLM"/>
    </source>
</evidence>
<evidence type="ECO:0000313" key="1">
    <source>
        <dbReference type="EnsemblMetazoa" id="CJA16473b.1"/>
    </source>
</evidence>
<dbReference type="Proteomes" id="UP000005237">
    <property type="component" value="Unassembled WGS sequence"/>
</dbReference>
<accession>A0A8R1I7K4</accession>